<sequence>MKINQNQNQHLAWRASFGPALQETLRIRQLKPRQLFDELKKASANPPADIEVVVNPPDSQTMGTISRDIPEEEKRKLRQQSREDIKNLNLRWLDEMVSSPAQLREKMAFFWHGHFACRSQNGYFQQLLLNDIRKNALGNFGDLLRAVSKSPAMINFLNNNQNRKGHPNENFAREVMELFTIGKGNYSEEDVKEAARSFTGWGANPQGEFVFRKFQHDAGEKNFLGRKGDFTGDDILDILLEQRATARFITAKMYRFFVNDEIDPQRIEQLSARFYQSGYNILSLLTEIYTSEWFYDPSNIGNRIKSPVELWVGMKRQLPMTLENESMQLVLQRLLGQILLYPPNVAGWPGGRNWIDGSSLLLRLRLPQVLQANTGFNIRPKSDDDQQMGRAAAPAGARGFGAKIDWGKFAAAFQQVKREDLLSTLRGFVLQSGTVPDEALLHRYTDQSGREAYISTLTISMMSCPEYQLC</sequence>
<protein>
    <recommendedName>
        <fullName evidence="3">DUF1800 domain-containing protein</fullName>
    </recommendedName>
</protein>
<dbReference type="Pfam" id="PF08811">
    <property type="entry name" value="DUF1800"/>
    <property type="match status" value="1"/>
</dbReference>
<reference evidence="1 2" key="1">
    <citation type="submission" date="2016-07" db="EMBL/GenBank/DDBJ databases">
        <title>Genome analysis of Flavihumibacter stibioxidans YS-17.</title>
        <authorList>
            <person name="Shi K."/>
            <person name="Han Y."/>
            <person name="Wang G."/>
        </authorList>
    </citation>
    <scope>NUCLEOTIDE SEQUENCE [LARGE SCALE GENOMIC DNA]</scope>
    <source>
        <strain evidence="1 2">YS-17</strain>
    </source>
</reference>
<dbReference type="InterPro" id="IPR014917">
    <property type="entry name" value="DUF1800"/>
</dbReference>
<evidence type="ECO:0000313" key="2">
    <source>
        <dbReference type="Proteomes" id="UP000765802"/>
    </source>
</evidence>
<dbReference type="RefSeq" id="WP_187256928.1">
    <property type="nucleotide sequence ID" value="NZ_JBHULF010000007.1"/>
</dbReference>
<accession>A0ABR7M997</accession>
<name>A0ABR7M997_9BACT</name>
<proteinExistence type="predicted"/>
<dbReference type="Proteomes" id="UP000765802">
    <property type="component" value="Unassembled WGS sequence"/>
</dbReference>
<evidence type="ECO:0000313" key="1">
    <source>
        <dbReference type="EMBL" id="MBC6491596.1"/>
    </source>
</evidence>
<evidence type="ECO:0008006" key="3">
    <source>
        <dbReference type="Google" id="ProtNLM"/>
    </source>
</evidence>
<keyword evidence="2" id="KW-1185">Reference proteome</keyword>
<dbReference type="EMBL" id="MBUA01000023">
    <property type="protein sequence ID" value="MBC6491596.1"/>
    <property type="molecule type" value="Genomic_DNA"/>
</dbReference>
<organism evidence="1 2">
    <name type="scientific">Flavihumibacter stibioxidans</name>
    <dbReference type="NCBI Taxonomy" id="1834163"/>
    <lineage>
        <taxon>Bacteria</taxon>
        <taxon>Pseudomonadati</taxon>
        <taxon>Bacteroidota</taxon>
        <taxon>Chitinophagia</taxon>
        <taxon>Chitinophagales</taxon>
        <taxon>Chitinophagaceae</taxon>
        <taxon>Flavihumibacter</taxon>
    </lineage>
</organism>
<comment type="caution">
    <text evidence="1">The sequence shown here is derived from an EMBL/GenBank/DDBJ whole genome shotgun (WGS) entry which is preliminary data.</text>
</comment>
<gene>
    <name evidence="1" type="ORF">BC349_11090</name>
</gene>